<protein>
    <submittedName>
        <fullName evidence="6">Spermidine/putrescine ABC transporter substrate-binding protein</fullName>
    </submittedName>
</protein>
<reference evidence="6 7" key="1">
    <citation type="submission" date="2023-02" db="EMBL/GenBank/DDBJ databases">
        <title>Complete genome sequence of a novel bacterium Oceanimonas sp. NTOU-MSR1 isolated from marine coast sediment.</title>
        <authorList>
            <person name="Yang H.-T."/>
            <person name="Chen Y.-L."/>
            <person name="Ho Y.-N."/>
        </authorList>
    </citation>
    <scope>NUCLEOTIDE SEQUENCE [LARGE SCALE GENOMIC DNA]</scope>
    <source>
        <strain evidence="6 7">NTOU-MSR1</strain>
    </source>
</reference>
<dbReference type="RefSeq" id="WP_306761392.1">
    <property type="nucleotide sequence ID" value="NZ_CP118224.1"/>
</dbReference>
<keyword evidence="4" id="KW-0574">Periplasm</keyword>
<keyword evidence="3 5" id="KW-0732">Signal</keyword>
<dbReference type="Proteomes" id="UP001223802">
    <property type="component" value="Chromosome"/>
</dbReference>
<name>A0AA50KNJ0_9GAMM</name>
<evidence type="ECO:0000256" key="3">
    <source>
        <dbReference type="ARBA" id="ARBA00022729"/>
    </source>
</evidence>
<feature type="signal peptide" evidence="5">
    <location>
        <begin position="1"/>
        <end position="28"/>
    </location>
</feature>
<dbReference type="SUPFAM" id="SSF53850">
    <property type="entry name" value="Periplasmic binding protein-like II"/>
    <property type="match status" value="1"/>
</dbReference>
<dbReference type="Pfam" id="PF13416">
    <property type="entry name" value="SBP_bac_8"/>
    <property type="match status" value="1"/>
</dbReference>
<dbReference type="GO" id="GO:0042597">
    <property type="term" value="C:periplasmic space"/>
    <property type="evidence" value="ECO:0007669"/>
    <property type="project" value="UniProtKB-SubCell"/>
</dbReference>
<dbReference type="PANTHER" id="PTHR30222">
    <property type="entry name" value="SPERMIDINE/PUTRESCINE-BINDING PERIPLASMIC PROTEIN"/>
    <property type="match status" value="1"/>
</dbReference>
<feature type="chain" id="PRO_5041220782" evidence="5">
    <location>
        <begin position="29"/>
        <end position="359"/>
    </location>
</feature>
<dbReference type="KEGG" id="ope:PU634_14005"/>
<dbReference type="InterPro" id="IPR001188">
    <property type="entry name" value="Sperm_putr-bd"/>
</dbReference>
<evidence type="ECO:0000256" key="2">
    <source>
        <dbReference type="ARBA" id="ARBA00022448"/>
    </source>
</evidence>
<organism evidence="6 7">
    <name type="scientific">Oceanimonas pelagia</name>
    <dbReference type="NCBI Taxonomy" id="3028314"/>
    <lineage>
        <taxon>Bacteria</taxon>
        <taxon>Pseudomonadati</taxon>
        <taxon>Pseudomonadota</taxon>
        <taxon>Gammaproteobacteria</taxon>
        <taxon>Aeromonadales</taxon>
        <taxon>Aeromonadaceae</taxon>
        <taxon>Oceanimonas</taxon>
    </lineage>
</organism>
<dbReference type="PRINTS" id="PR00909">
    <property type="entry name" value="SPERMDNBNDNG"/>
</dbReference>
<dbReference type="CDD" id="cd13590">
    <property type="entry name" value="PBP2_PotD_PotF_like"/>
    <property type="match status" value="1"/>
</dbReference>
<evidence type="ECO:0000313" key="6">
    <source>
        <dbReference type="EMBL" id="WMC10187.1"/>
    </source>
</evidence>
<evidence type="ECO:0000313" key="7">
    <source>
        <dbReference type="Proteomes" id="UP001223802"/>
    </source>
</evidence>
<gene>
    <name evidence="6" type="ORF">PU634_14005</name>
</gene>
<dbReference type="EMBL" id="CP118224">
    <property type="protein sequence ID" value="WMC10187.1"/>
    <property type="molecule type" value="Genomic_DNA"/>
</dbReference>
<dbReference type="PANTHER" id="PTHR30222:SF17">
    <property type="entry name" value="SPERMIDINE_PUTRESCINE-BINDING PERIPLASMIC PROTEIN"/>
    <property type="match status" value="1"/>
</dbReference>
<comment type="subcellular location">
    <subcellularLocation>
        <location evidence="1">Periplasm</location>
    </subcellularLocation>
</comment>
<evidence type="ECO:0000256" key="1">
    <source>
        <dbReference type="ARBA" id="ARBA00004418"/>
    </source>
</evidence>
<sequence length="359" mass="39562">MNSAFFRAGGRHLVLCAGVLLSLPQAHADDRASELTFLTWGDYIDEGVVADFEAEFNASIRFVHFESDAARHELLTISGVQGYDLILVDSVSRALYQHLGWIGEFDRQQIPNLGRLRLPAPSVGSHGSDLCVPYTWGTTGIAYRTDLVSEPVTRWQQLFEPAEELQGKILMSEAGTEVVGMALKALGYSMASSDPDELEQARQLLNKQAPLIAGYAPVAVDSAAAKLVTGEVSAVLTYSGDALMLKEFQPNIEYVLPEEGGAIWADFICLGAQPENAELAHRFIDFLNRPEQSARNSLYIYSATPNVDAEALLPADFLTDPVIYPDRASLDKSEHYRVIPPRIARIYNNIMQEVQQLSE</sequence>
<keyword evidence="2" id="KW-0813">Transport</keyword>
<dbReference type="InterPro" id="IPR006059">
    <property type="entry name" value="SBP"/>
</dbReference>
<dbReference type="AlphaFoldDB" id="A0AA50KNJ0"/>
<evidence type="ECO:0000256" key="4">
    <source>
        <dbReference type="ARBA" id="ARBA00022764"/>
    </source>
</evidence>
<dbReference type="GO" id="GO:0019808">
    <property type="term" value="F:polyamine binding"/>
    <property type="evidence" value="ECO:0007669"/>
    <property type="project" value="InterPro"/>
</dbReference>
<dbReference type="Gene3D" id="3.40.190.10">
    <property type="entry name" value="Periplasmic binding protein-like II"/>
    <property type="match status" value="2"/>
</dbReference>
<accession>A0AA50KNJ0</accession>
<keyword evidence="7" id="KW-1185">Reference proteome</keyword>
<evidence type="ECO:0000256" key="5">
    <source>
        <dbReference type="SAM" id="SignalP"/>
    </source>
</evidence>
<proteinExistence type="predicted"/>
<dbReference type="GO" id="GO:0015846">
    <property type="term" value="P:polyamine transport"/>
    <property type="evidence" value="ECO:0007669"/>
    <property type="project" value="InterPro"/>
</dbReference>